<comment type="subcellular location">
    <subcellularLocation>
        <location evidence="1">Mitochondrion</location>
    </subcellularLocation>
</comment>
<dbReference type="PANTHER" id="PTHR28595:SF1">
    <property type="entry name" value="LARGE RIBOSOMAL SUBUNIT PROTEIN ML54"/>
    <property type="match status" value="1"/>
</dbReference>
<evidence type="ECO:0000256" key="2">
    <source>
        <dbReference type="ARBA" id="ARBA00022946"/>
    </source>
</evidence>
<evidence type="ECO:0000256" key="4">
    <source>
        <dbReference type="ARBA" id="ARBA00023128"/>
    </source>
</evidence>
<reference evidence="8 9" key="1">
    <citation type="submission" date="2023-03" db="EMBL/GenBank/DDBJ databases">
        <title>High recombination rates correlate with genetic variation in Cardiocondyla obscurior ants.</title>
        <authorList>
            <person name="Errbii M."/>
        </authorList>
    </citation>
    <scope>NUCLEOTIDE SEQUENCE [LARGE SCALE GENOMIC DNA]</scope>
    <source>
        <strain evidence="8">Alpha-2009</strain>
        <tissue evidence="8">Whole body</tissue>
    </source>
</reference>
<keyword evidence="9" id="KW-1185">Reference proteome</keyword>
<accession>A0AAW2F5P9</accession>
<comment type="similarity">
    <text evidence="6">Belongs to the mitochondrion-specific ribosomal protein mL54 family.</text>
</comment>
<evidence type="ECO:0000313" key="9">
    <source>
        <dbReference type="Proteomes" id="UP001430953"/>
    </source>
</evidence>
<name>A0AAW2F5P9_9HYME</name>
<evidence type="ECO:0000256" key="1">
    <source>
        <dbReference type="ARBA" id="ARBA00004173"/>
    </source>
</evidence>
<keyword evidence="4" id="KW-0496">Mitochondrion</keyword>
<dbReference type="Proteomes" id="UP001430953">
    <property type="component" value="Unassembled WGS sequence"/>
</dbReference>
<proteinExistence type="inferred from homology"/>
<evidence type="ECO:0000256" key="7">
    <source>
        <dbReference type="ARBA" id="ARBA00035179"/>
    </source>
</evidence>
<dbReference type="AlphaFoldDB" id="A0AAW2F5P9"/>
<keyword evidence="3" id="KW-0689">Ribosomal protein</keyword>
<evidence type="ECO:0000256" key="3">
    <source>
        <dbReference type="ARBA" id="ARBA00022980"/>
    </source>
</evidence>
<evidence type="ECO:0000313" key="8">
    <source>
        <dbReference type="EMBL" id="KAL0110194.1"/>
    </source>
</evidence>
<dbReference type="PANTHER" id="PTHR28595">
    <property type="entry name" value="39S RIBOSOMAL PROTEIN L54, MITOCHONDRIAL"/>
    <property type="match status" value="1"/>
</dbReference>
<protein>
    <recommendedName>
        <fullName evidence="7">Large ribosomal subunit protein mL54</fullName>
    </recommendedName>
</protein>
<evidence type="ECO:0000256" key="5">
    <source>
        <dbReference type="ARBA" id="ARBA00023274"/>
    </source>
</evidence>
<dbReference type="InterPro" id="IPR013870">
    <property type="entry name" value="Ribosomal_mL54"/>
</dbReference>
<organism evidence="8 9">
    <name type="scientific">Cardiocondyla obscurior</name>
    <dbReference type="NCBI Taxonomy" id="286306"/>
    <lineage>
        <taxon>Eukaryota</taxon>
        <taxon>Metazoa</taxon>
        <taxon>Ecdysozoa</taxon>
        <taxon>Arthropoda</taxon>
        <taxon>Hexapoda</taxon>
        <taxon>Insecta</taxon>
        <taxon>Pterygota</taxon>
        <taxon>Neoptera</taxon>
        <taxon>Endopterygota</taxon>
        <taxon>Hymenoptera</taxon>
        <taxon>Apocrita</taxon>
        <taxon>Aculeata</taxon>
        <taxon>Formicoidea</taxon>
        <taxon>Formicidae</taxon>
        <taxon>Myrmicinae</taxon>
        <taxon>Cardiocondyla</taxon>
    </lineage>
</organism>
<keyword evidence="2" id="KW-0809">Transit peptide</keyword>
<dbReference type="GO" id="GO:0003735">
    <property type="term" value="F:structural constituent of ribosome"/>
    <property type="evidence" value="ECO:0007669"/>
    <property type="project" value="TreeGrafter"/>
</dbReference>
<evidence type="ECO:0000256" key="6">
    <source>
        <dbReference type="ARBA" id="ARBA00033752"/>
    </source>
</evidence>
<keyword evidence="5" id="KW-0687">Ribonucleoprotein</keyword>
<dbReference type="Pfam" id="PF08561">
    <property type="entry name" value="Ribosomal_L37"/>
    <property type="match status" value="1"/>
</dbReference>
<dbReference type="EMBL" id="JADYXP020000014">
    <property type="protein sequence ID" value="KAL0110194.1"/>
    <property type="molecule type" value="Genomic_DNA"/>
</dbReference>
<dbReference type="GO" id="GO:0005762">
    <property type="term" value="C:mitochondrial large ribosomal subunit"/>
    <property type="evidence" value="ECO:0007669"/>
    <property type="project" value="TreeGrafter"/>
</dbReference>
<sequence>MNFTVYRIFHFPKNFITSTRYTIQVKGYAGPMRPLAAAKKPKKTLTAVEKKVLPVETDVNRLLTYVCGTNIYKEGGEDVKLKPDSEYPSWLWNINTGPSPSLEELDPNTKQYWRKLRYLGIKQAQKERATRKF</sequence>
<gene>
    <name evidence="8" type="ORF">PUN28_013681</name>
</gene>
<comment type="caution">
    <text evidence="8">The sequence shown here is derived from an EMBL/GenBank/DDBJ whole genome shotgun (WGS) entry which is preliminary data.</text>
</comment>